<proteinExistence type="predicted"/>
<dbReference type="EMBL" id="CAJNNW010025781">
    <property type="protein sequence ID" value="CAE8679642.1"/>
    <property type="molecule type" value="Genomic_DNA"/>
</dbReference>
<dbReference type="Proteomes" id="UP000626109">
    <property type="component" value="Unassembled WGS sequence"/>
</dbReference>
<feature type="non-terminal residue" evidence="1">
    <location>
        <position position="666"/>
    </location>
</feature>
<name>A0A813JKE7_POLGL</name>
<reference evidence="1" key="1">
    <citation type="submission" date="2021-02" db="EMBL/GenBank/DDBJ databases">
        <authorList>
            <person name="Dougan E. K."/>
            <person name="Rhodes N."/>
            <person name="Thang M."/>
            <person name="Chan C."/>
        </authorList>
    </citation>
    <scope>NUCLEOTIDE SEQUENCE</scope>
</reference>
<comment type="caution">
    <text evidence="1">The sequence shown here is derived from an EMBL/GenBank/DDBJ whole genome shotgun (WGS) entry which is preliminary data.</text>
</comment>
<sequence length="666" mass="70983">GSSLLQKQPGRQGLLGNARPCKSTMAHQFPWNELPACPLPPSTDVEISQAWVATWISPAATLCIGGARKAGVPTCHCDTPIPDGSYGLQYSAHAQGNVTLSRCVIGVCPFGQHLAKVTLPSQMWSLPFAKNVSTNLVCLDSNCTGCSKEDCVRGICMDNATASLSPGALDLLPMPKTVLYWGGLVGDASRGPADQTGFHAARFVKNVLDFSQEKHISVPTMVINNWVTDVGHGSFAFLSDPRWLVDNWLNEASKRGLNTTGVVAYINPKDASYSIAVNVSSGPLMGYYDFRWTVPANGSCPTEVHNSTTGQAEPLDYNACIASNTCPPGCPNYHSQIMAYLGLVNNISIASGLGALITDFIFDGEDGGSYSSDYGFCLLKKAAETWAPSITSIGYAKALNSGKLGIYDNFVQPETYWYMNELGNDPVRFLYWLRASSHCAGGQNYLASLAQNAGNSPPGAIQAMMSLENLGQTAPAAKCLASEFFGKDLAGAKGGVCGFAYWAWADFAKFLKVFAAQYNLTTVGIYEAQFLPPAWFESSEYPYPFTSLECLTDQDCTAMGGVGVCRDDPGHEGACQCRSGDSIPVLCTPPTCTRPLMTCPKGPAPPTPGISSPCTSDAECQVLGDHGAYCKTYSGGDCHCGEGYVQVNYTKSTPPHVTCGPSQDDR</sequence>
<accession>A0A813JKE7</accession>
<evidence type="ECO:0000313" key="1">
    <source>
        <dbReference type="EMBL" id="CAE8679642.1"/>
    </source>
</evidence>
<evidence type="ECO:0000313" key="2">
    <source>
        <dbReference type="Proteomes" id="UP000626109"/>
    </source>
</evidence>
<gene>
    <name evidence="1" type="ORF">PGLA2088_LOCUS21466</name>
</gene>
<organism evidence="1 2">
    <name type="scientific">Polarella glacialis</name>
    <name type="common">Dinoflagellate</name>
    <dbReference type="NCBI Taxonomy" id="89957"/>
    <lineage>
        <taxon>Eukaryota</taxon>
        <taxon>Sar</taxon>
        <taxon>Alveolata</taxon>
        <taxon>Dinophyceae</taxon>
        <taxon>Suessiales</taxon>
        <taxon>Suessiaceae</taxon>
        <taxon>Polarella</taxon>
    </lineage>
</organism>
<protein>
    <submittedName>
        <fullName evidence="1">Uncharacterized protein</fullName>
    </submittedName>
</protein>
<dbReference type="AlphaFoldDB" id="A0A813JKE7"/>